<dbReference type="GO" id="GO:0042597">
    <property type="term" value="C:periplasmic space"/>
    <property type="evidence" value="ECO:0007669"/>
    <property type="project" value="UniProtKB-SubCell"/>
</dbReference>
<dbReference type="Pfam" id="PF01547">
    <property type="entry name" value="SBP_bac_1"/>
    <property type="match status" value="1"/>
</dbReference>
<feature type="chain" id="PRO_5032277459" evidence="8">
    <location>
        <begin position="18"/>
        <end position="511"/>
    </location>
</feature>
<dbReference type="RefSeq" id="WP_184745707.1">
    <property type="nucleotide sequence ID" value="NZ_JACHGJ010000002.1"/>
</dbReference>
<evidence type="ECO:0000256" key="3">
    <source>
        <dbReference type="ARBA" id="ARBA00022475"/>
    </source>
</evidence>
<evidence type="ECO:0000256" key="7">
    <source>
        <dbReference type="ARBA" id="ARBA00023288"/>
    </source>
</evidence>
<dbReference type="PANTHER" id="PTHR43649:SF33">
    <property type="entry name" value="POLYGALACTURONAN_RHAMNOGALACTURONAN-BINDING PROTEIN YTCQ"/>
    <property type="match status" value="1"/>
</dbReference>
<dbReference type="EMBL" id="JACHGJ010000002">
    <property type="protein sequence ID" value="MBB6479983.1"/>
    <property type="molecule type" value="Genomic_DNA"/>
</dbReference>
<evidence type="ECO:0000256" key="4">
    <source>
        <dbReference type="ARBA" id="ARBA00022729"/>
    </source>
</evidence>
<keyword evidence="5" id="KW-0472">Membrane</keyword>
<feature type="signal peptide" evidence="8">
    <location>
        <begin position="1"/>
        <end position="17"/>
    </location>
</feature>
<dbReference type="AlphaFoldDB" id="A0A841R7Z1"/>
<comment type="caution">
    <text evidence="9">The sequence shown here is derived from an EMBL/GenBank/DDBJ whole genome shotgun (WGS) entry which is preliminary data.</text>
</comment>
<evidence type="ECO:0000256" key="6">
    <source>
        <dbReference type="ARBA" id="ARBA00023139"/>
    </source>
</evidence>
<organism evidence="9 10">
    <name type="scientific">Spirochaeta isovalerica</name>
    <dbReference type="NCBI Taxonomy" id="150"/>
    <lineage>
        <taxon>Bacteria</taxon>
        <taxon>Pseudomonadati</taxon>
        <taxon>Spirochaetota</taxon>
        <taxon>Spirochaetia</taxon>
        <taxon>Spirochaetales</taxon>
        <taxon>Spirochaetaceae</taxon>
        <taxon>Spirochaeta</taxon>
    </lineage>
</organism>
<proteinExistence type="inferred from homology"/>
<dbReference type="InterPro" id="IPR050490">
    <property type="entry name" value="Bact_solute-bd_prot1"/>
</dbReference>
<keyword evidence="4 8" id="KW-0732">Signal</keyword>
<gene>
    <name evidence="9" type="ORF">HNR50_001641</name>
</gene>
<protein>
    <submittedName>
        <fullName evidence="9">ABC-type glycerol-3-phosphate transport system substrate-binding protein</fullName>
    </submittedName>
</protein>
<dbReference type="Proteomes" id="UP000587760">
    <property type="component" value="Unassembled WGS sequence"/>
</dbReference>
<dbReference type="InterPro" id="IPR006059">
    <property type="entry name" value="SBP"/>
</dbReference>
<comment type="subcellular location">
    <subcellularLocation>
        <location evidence="1">Periplasm</location>
    </subcellularLocation>
</comment>
<accession>A0A841R7Z1</accession>
<evidence type="ECO:0000313" key="10">
    <source>
        <dbReference type="Proteomes" id="UP000587760"/>
    </source>
</evidence>
<dbReference type="Gene3D" id="3.40.190.10">
    <property type="entry name" value="Periplasmic binding protein-like II"/>
    <property type="match status" value="2"/>
</dbReference>
<keyword evidence="3" id="KW-1003">Cell membrane</keyword>
<name>A0A841R7Z1_9SPIO</name>
<dbReference type="SUPFAM" id="SSF53850">
    <property type="entry name" value="Periplasmic binding protein-like II"/>
    <property type="match status" value="1"/>
</dbReference>
<evidence type="ECO:0000256" key="8">
    <source>
        <dbReference type="SAM" id="SignalP"/>
    </source>
</evidence>
<reference evidence="9 10" key="1">
    <citation type="submission" date="2020-08" db="EMBL/GenBank/DDBJ databases">
        <title>Genomic Encyclopedia of Type Strains, Phase IV (KMG-IV): sequencing the most valuable type-strain genomes for metagenomic binning, comparative biology and taxonomic classification.</title>
        <authorList>
            <person name="Goeker M."/>
        </authorList>
    </citation>
    <scope>NUCLEOTIDE SEQUENCE [LARGE SCALE GENOMIC DNA]</scope>
    <source>
        <strain evidence="9 10">DSM 2461</strain>
    </source>
</reference>
<evidence type="ECO:0000256" key="1">
    <source>
        <dbReference type="ARBA" id="ARBA00004418"/>
    </source>
</evidence>
<sequence>MKRIFMLLLLLPAMLIAEGQQDKTADDAVEIVIYNNSGAMSAAQGGASSDPEHVEFIREYIKERTGVNVIVIPPVIGQEDQKLNMLLASGMQIDAFWGNWDQYYSKNAIMPINDLMEKYGSDIMSHWPEESIEAMSDSQGNLWGVPRVTPTVATNPWVRKDWAEELGVKFPETIAELETFMAAAAANKEKLSGDDTIIMLAEINGKHGSQGIYQTFIGGFTEHGFSNWMDSDGKLKPYYLQDGYTDFLKTMNRWYTSGYMYPEFASLNRQKVRELVKTGNVASTATWYSNVANVHWDMNQIDPDAEFVLIQKGIDGPMGKGETVIPATSQGMLISSRSKHPEAVIKVMNLLYSSPEAFATSQKGPEGVNWEWTDKENGIYDLLTDNLNYIRDFDFAVGLPAAATAGTANPMFQKENEVWGLAGQGNNPPTGLDFSRGKMPFDAGVKYDPSVLSDQIPGYSDIERMVEEEQIMFIIGERPLSEWNDFIGELYDAGLQDWIDVHTDIYKEAMK</sequence>
<keyword evidence="7" id="KW-0449">Lipoprotein</keyword>
<dbReference type="PANTHER" id="PTHR43649">
    <property type="entry name" value="ARABINOSE-BINDING PROTEIN-RELATED"/>
    <property type="match status" value="1"/>
</dbReference>
<evidence type="ECO:0000256" key="2">
    <source>
        <dbReference type="ARBA" id="ARBA00008520"/>
    </source>
</evidence>
<keyword evidence="6" id="KW-0564">Palmitate</keyword>
<evidence type="ECO:0000313" key="9">
    <source>
        <dbReference type="EMBL" id="MBB6479983.1"/>
    </source>
</evidence>
<keyword evidence="10" id="KW-1185">Reference proteome</keyword>
<comment type="similarity">
    <text evidence="2">Belongs to the bacterial solute-binding protein 1 family.</text>
</comment>
<evidence type="ECO:0000256" key="5">
    <source>
        <dbReference type="ARBA" id="ARBA00023136"/>
    </source>
</evidence>